<gene>
    <name evidence="1" type="ORF">TWF696_005028</name>
</gene>
<keyword evidence="2" id="KW-1185">Reference proteome</keyword>
<dbReference type="EMBL" id="JAVHNQ010000003">
    <property type="protein sequence ID" value="KAK6353037.1"/>
    <property type="molecule type" value="Genomic_DNA"/>
</dbReference>
<dbReference type="Proteomes" id="UP001375240">
    <property type="component" value="Unassembled WGS sequence"/>
</dbReference>
<comment type="caution">
    <text evidence="1">The sequence shown here is derived from an EMBL/GenBank/DDBJ whole genome shotgun (WGS) entry which is preliminary data.</text>
</comment>
<protein>
    <submittedName>
        <fullName evidence="1">Uncharacterized protein</fullName>
    </submittedName>
</protein>
<evidence type="ECO:0000313" key="2">
    <source>
        <dbReference type="Proteomes" id="UP001375240"/>
    </source>
</evidence>
<proteinExistence type="predicted"/>
<sequence>MEPEEILSAIIAAIKGPREDQADLLMTFDNVTPANAELIHDTLNNELNQLERRRYKFSYNSAKETLSIVLPTGLHGCGMSWIASSIISWHLENLVPLSCRTDFAMMGRKTYKNFESPYQRSIKQADVVLERRNRGAGQGFQSLRHKQPILVLEVGWSEPWTQLQEDRELWSQGTEEPVVVILIKFFRSQSGTRGFVEVSSVRNEELVVQRKTIWPIPDEAQEDPYLLLGELYGNALPEGFDPSTRLPLLLSELRDWARDQLADIGLSSA</sequence>
<reference evidence="1 2" key="1">
    <citation type="submission" date="2019-10" db="EMBL/GenBank/DDBJ databases">
        <authorList>
            <person name="Palmer J.M."/>
        </authorList>
    </citation>
    <scope>NUCLEOTIDE SEQUENCE [LARGE SCALE GENOMIC DNA]</scope>
    <source>
        <strain evidence="1 2">TWF696</strain>
    </source>
</reference>
<evidence type="ECO:0000313" key="1">
    <source>
        <dbReference type="EMBL" id="KAK6353037.1"/>
    </source>
</evidence>
<name>A0AAV9V2S5_9PEZI</name>
<organism evidence="1 2">
    <name type="scientific">Orbilia brochopaga</name>
    <dbReference type="NCBI Taxonomy" id="3140254"/>
    <lineage>
        <taxon>Eukaryota</taxon>
        <taxon>Fungi</taxon>
        <taxon>Dikarya</taxon>
        <taxon>Ascomycota</taxon>
        <taxon>Pezizomycotina</taxon>
        <taxon>Orbiliomycetes</taxon>
        <taxon>Orbiliales</taxon>
        <taxon>Orbiliaceae</taxon>
        <taxon>Orbilia</taxon>
    </lineage>
</organism>
<dbReference type="AlphaFoldDB" id="A0AAV9V2S5"/>
<accession>A0AAV9V2S5</accession>